<evidence type="ECO:0000256" key="1">
    <source>
        <dbReference type="SAM" id="SignalP"/>
    </source>
</evidence>
<keyword evidence="3" id="KW-1185">Reference proteome</keyword>
<comment type="caution">
    <text evidence="2">The sequence shown here is derived from an EMBL/GenBank/DDBJ whole genome shotgun (WGS) entry which is preliminary data.</text>
</comment>
<dbReference type="AlphaFoldDB" id="A0A5C6N4H9"/>
<gene>
    <name evidence="2" type="ORF">D4764_04G0003150</name>
</gene>
<feature type="signal peptide" evidence="1">
    <location>
        <begin position="1"/>
        <end position="25"/>
    </location>
</feature>
<sequence>PSVVPRPLPICVLSVSLVCQFSGWAERLPDSHPSGDRNTPETELQSIIHTSRSLEKPGQLSNHRQIVVIAFRMPVRTAQPAPARPCLCASSTTWFCSLRFSVKHSQSHLVVCVCFWGLDLCLQWLRWTPRTWGLGPCCTCALALTIGYIPVPFIPAVLPPLRPTTMWGTMSYCQ</sequence>
<organism evidence="2 3">
    <name type="scientific">Takifugu flavidus</name>
    <name type="common">sansaifugu</name>
    <dbReference type="NCBI Taxonomy" id="433684"/>
    <lineage>
        <taxon>Eukaryota</taxon>
        <taxon>Metazoa</taxon>
        <taxon>Chordata</taxon>
        <taxon>Craniata</taxon>
        <taxon>Vertebrata</taxon>
        <taxon>Euteleostomi</taxon>
        <taxon>Actinopterygii</taxon>
        <taxon>Neopterygii</taxon>
        <taxon>Teleostei</taxon>
        <taxon>Neoteleostei</taxon>
        <taxon>Acanthomorphata</taxon>
        <taxon>Eupercaria</taxon>
        <taxon>Tetraodontiformes</taxon>
        <taxon>Tetradontoidea</taxon>
        <taxon>Tetraodontidae</taxon>
        <taxon>Takifugu</taxon>
    </lineage>
</organism>
<protein>
    <submittedName>
        <fullName evidence="2">Uncharacterized protein</fullName>
    </submittedName>
</protein>
<dbReference type="Proteomes" id="UP000324091">
    <property type="component" value="Chromosome 4"/>
</dbReference>
<evidence type="ECO:0000313" key="3">
    <source>
        <dbReference type="Proteomes" id="UP000324091"/>
    </source>
</evidence>
<proteinExistence type="predicted"/>
<keyword evidence="1" id="KW-0732">Signal</keyword>
<dbReference type="EMBL" id="RHFK02000017">
    <property type="protein sequence ID" value="TWW61668.1"/>
    <property type="molecule type" value="Genomic_DNA"/>
</dbReference>
<reference evidence="2 3" key="1">
    <citation type="submission" date="2019-04" db="EMBL/GenBank/DDBJ databases">
        <title>Chromosome genome assembly for Takifugu flavidus.</title>
        <authorList>
            <person name="Xiao S."/>
        </authorList>
    </citation>
    <scope>NUCLEOTIDE SEQUENCE [LARGE SCALE GENOMIC DNA]</scope>
    <source>
        <strain evidence="2">HTHZ2018</strain>
        <tissue evidence="2">Muscle</tissue>
    </source>
</reference>
<feature type="chain" id="PRO_5023146078" evidence="1">
    <location>
        <begin position="26"/>
        <end position="174"/>
    </location>
</feature>
<feature type="non-terminal residue" evidence="2">
    <location>
        <position position="1"/>
    </location>
</feature>
<name>A0A5C6N4H9_9TELE</name>
<evidence type="ECO:0000313" key="2">
    <source>
        <dbReference type="EMBL" id="TWW61668.1"/>
    </source>
</evidence>
<accession>A0A5C6N4H9</accession>